<proteinExistence type="predicted"/>
<dbReference type="SMART" id="SM00679">
    <property type="entry name" value="CTNS"/>
    <property type="match status" value="2"/>
</dbReference>
<feature type="transmembrane region" description="Helical" evidence="5">
    <location>
        <begin position="6"/>
        <end position="27"/>
    </location>
</feature>
<organism evidence="6 7">
    <name type="scientific">Wickerhamomyces anomalus (strain ATCC 58044 / CBS 1984 / NCYC 433 / NRRL Y-366-8)</name>
    <name type="common">Yeast</name>
    <name type="synonym">Hansenula anomala</name>
    <dbReference type="NCBI Taxonomy" id="683960"/>
    <lineage>
        <taxon>Eukaryota</taxon>
        <taxon>Fungi</taxon>
        <taxon>Dikarya</taxon>
        <taxon>Ascomycota</taxon>
        <taxon>Saccharomycotina</taxon>
        <taxon>Saccharomycetes</taxon>
        <taxon>Phaffomycetales</taxon>
        <taxon>Wickerhamomycetaceae</taxon>
        <taxon>Wickerhamomyces</taxon>
    </lineage>
</organism>
<dbReference type="PANTHER" id="PTHR16201:SF37">
    <property type="entry name" value="PQ-LOOP REPEAT-CONTAINING PROTEIN"/>
    <property type="match status" value="1"/>
</dbReference>
<dbReference type="Pfam" id="PF04193">
    <property type="entry name" value="PQ-loop"/>
    <property type="match status" value="1"/>
</dbReference>
<dbReference type="RefSeq" id="XP_019041657.1">
    <property type="nucleotide sequence ID" value="XM_019182540.1"/>
</dbReference>
<dbReference type="EMBL" id="KV454208">
    <property type="protein sequence ID" value="ODQ62450.1"/>
    <property type="molecule type" value="Genomic_DNA"/>
</dbReference>
<evidence type="ECO:0000313" key="7">
    <source>
        <dbReference type="Proteomes" id="UP000094112"/>
    </source>
</evidence>
<dbReference type="Proteomes" id="UP000094112">
    <property type="component" value="Unassembled WGS sequence"/>
</dbReference>
<evidence type="ECO:0000256" key="2">
    <source>
        <dbReference type="ARBA" id="ARBA00022692"/>
    </source>
</evidence>
<dbReference type="PANTHER" id="PTHR16201">
    <property type="entry name" value="SEVEN TRANSMEMBRANE PROTEIN 1-RELATED"/>
    <property type="match status" value="1"/>
</dbReference>
<reference evidence="6 7" key="1">
    <citation type="journal article" date="2016" name="Proc. Natl. Acad. Sci. U.S.A.">
        <title>Comparative genomics of biotechnologically important yeasts.</title>
        <authorList>
            <person name="Riley R."/>
            <person name="Haridas S."/>
            <person name="Wolfe K.H."/>
            <person name="Lopes M.R."/>
            <person name="Hittinger C.T."/>
            <person name="Goeker M."/>
            <person name="Salamov A.A."/>
            <person name="Wisecaver J.H."/>
            <person name="Long T.M."/>
            <person name="Calvey C.H."/>
            <person name="Aerts A.L."/>
            <person name="Barry K.W."/>
            <person name="Choi C."/>
            <person name="Clum A."/>
            <person name="Coughlan A.Y."/>
            <person name="Deshpande S."/>
            <person name="Douglass A.P."/>
            <person name="Hanson S.J."/>
            <person name="Klenk H.-P."/>
            <person name="LaButti K.M."/>
            <person name="Lapidus A."/>
            <person name="Lindquist E.A."/>
            <person name="Lipzen A.M."/>
            <person name="Meier-Kolthoff J.P."/>
            <person name="Ohm R.A."/>
            <person name="Otillar R.P."/>
            <person name="Pangilinan J.L."/>
            <person name="Peng Y."/>
            <person name="Rokas A."/>
            <person name="Rosa C.A."/>
            <person name="Scheuner C."/>
            <person name="Sibirny A.A."/>
            <person name="Slot J.C."/>
            <person name="Stielow J.B."/>
            <person name="Sun H."/>
            <person name="Kurtzman C.P."/>
            <person name="Blackwell M."/>
            <person name="Grigoriev I.V."/>
            <person name="Jeffries T.W."/>
        </authorList>
    </citation>
    <scope>NUCLEOTIDE SEQUENCE [LARGE SCALE GENOMIC DNA]</scope>
    <source>
        <strain evidence="7">ATCC 58044 / CBS 1984 / NCYC 433 / NRRL Y-366-8</strain>
    </source>
</reference>
<feature type="transmembrane region" description="Helical" evidence="5">
    <location>
        <begin position="191"/>
        <end position="216"/>
    </location>
</feature>
<comment type="subcellular location">
    <subcellularLocation>
        <location evidence="1">Membrane</location>
        <topology evidence="1">Multi-pass membrane protein</topology>
    </subcellularLocation>
</comment>
<protein>
    <recommendedName>
        <fullName evidence="8">PQ-loop repeat-containing protein</fullName>
    </recommendedName>
</protein>
<dbReference type="InterPro" id="IPR006603">
    <property type="entry name" value="PQ-loop_rpt"/>
</dbReference>
<evidence type="ECO:0000256" key="5">
    <source>
        <dbReference type="SAM" id="Phobius"/>
    </source>
</evidence>
<dbReference type="GeneID" id="30199786"/>
<name>A0A1E3PAY2_WICAA</name>
<keyword evidence="3 5" id="KW-1133">Transmembrane helix</keyword>
<evidence type="ECO:0000256" key="4">
    <source>
        <dbReference type="ARBA" id="ARBA00023136"/>
    </source>
</evidence>
<feature type="transmembrane region" description="Helical" evidence="5">
    <location>
        <begin position="164"/>
        <end position="185"/>
    </location>
</feature>
<evidence type="ECO:0008006" key="8">
    <source>
        <dbReference type="Google" id="ProtNLM"/>
    </source>
</evidence>
<evidence type="ECO:0000256" key="1">
    <source>
        <dbReference type="ARBA" id="ARBA00004141"/>
    </source>
</evidence>
<feature type="transmembrane region" description="Helical" evidence="5">
    <location>
        <begin position="130"/>
        <end position="152"/>
    </location>
</feature>
<sequence length="263" mass="29380">MTSETPVANILGTIGTVCWCIQMIPQIIHNYRNKNCEGLQPLMLFLWTASGVPFSIFFVSRDASIPIQIQPQCFTFLCLVTWAQTLHYPPVSQSKKKTILYVGLFLIISIALEVGFIIPLKRLTAKNIMWPSLIFGILASILLAVGLLPPYFELAKRQGRVVGINFVFLSLDFSGALFSALSVAFAREVDVLGIVLYCIVGFMELGIFSSHLIWYLRIGRKMKKDDNRESEDELATSITEVDDLKKAESNETTKSCDTADTIV</sequence>
<dbReference type="AlphaFoldDB" id="A0A1E3PAY2"/>
<feature type="transmembrane region" description="Helical" evidence="5">
    <location>
        <begin position="39"/>
        <end position="59"/>
    </location>
</feature>
<evidence type="ECO:0000256" key="3">
    <source>
        <dbReference type="ARBA" id="ARBA00022989"/>
    </source>
</evidence>
<accession>A0A1E3PAY2</accession>
<evidence type="ECO:0000313" key="6">
    <source>
        <dbReference type="EMBL" id="ODQ62450.1"/>
    </source>
</evidence>
<dbReference type="OrthoDB" id="407617at2759"/>
<keyword evidence="4 5" id="KW-0472">Membrane</keyword>
<gene>
    <name evidence="6" type="ORF">WICANDRAFT_38748</name>
</gene>
<feature type="transmembrane region" description="Helical" evidence="5">
    <location>
        <begin position="98"/>
        <end position="118"/>
    </location>
</feature>
<keyword evidence="2 5" id="KW-0812">Transmembrane</keyword>
<dbReference type="GO" id="GO:0016020">
    <property type="term" value="C:membrane"/>
    <property type="evidence" value="ECO:0007669"/>
    <property type="project" value="UniProtKB-SubCell"/>
</dbReference>
<dbReference type="Gene3D" id="1.20.1280.290">
    <property type="match status" value="1"/>
</dbReference>
<keyword evidence="7" id="KW-1185">Reference proteome</keyword>
<dbReference type="InterPro" id="IPR051415">
    <property type="entry name" value="LAAT-1"/>
</dbReference>